<dbReference type="AlphaFoldDB" id="A0A7D4UJ55"/>
<dbReference type="PANTHER" id="PTHR42812:SF5">
    <property type="entry name" value="ENDO-ARABINASE"/>
    <property type="match status" value="1"/>
</dbReference>
<feature type="signal peptide" evidence="6">
    <location>
        <begin position="1"/>
        <end position="25"/>
    </location>
</feature>
<comment type="similarity">
    <text evidence="1">Belongs to the glycosyl hydrolase 43 family.</text>
</comment>
<proteinExistence type="inferred from homology"/>
<evidence type="ECO:0000256" key="2">
    <source>
        <dbReference type="ARBA" id="ARBA00022801"/>
    </source>
</evidence>
<reference evidence="7 8" key="1">
    <citation type="submission" date="2020-05" db="EMBL/GenBank/DDBJ databases">
        <title>Mucilaginibacter mali sp. nov.</title>
        <authorList>
            <person name="Kim H.S."/>
            <person name="Lee K.C."/>
            <person name="Suh M.K."/>
            <person name="Kim J.-S."/>
            <person name="Han K.-I."/>
            <person name="Eom M.K."/>
            <person name="Shin Y.K."/>
            <person name="Lee J.-S."/>
        </authorList>
    </citation>
    <scope>NUCLEOTIDE SEQUENCE [LARGE SCALE GENOMIC DNA]</scope>
    <source>
        <strain evidence="7 8">G2-14</strain>
    </source>
</reference>
<dbReference type="SUPFAM" id="SSF75005">
    <property type="entry name" value="Arabinanase/levansucrase/invertase"/>
    <property type="match status" value="1"/>
</dbReference>
<dbReference type="Gene3D" id="2.115.10.20">
    <property type="entry name" value="Glycosyl hydrolase domain, family 43"/>
    <property type="match status" value="1"/>
</dbReference>
<dbReference type="InterPro" id="IPR023296">
    <property type="entry name" value="Glyco_hydro_beta-prop_sf"/>
</dbReference>
<keyword evidence="2 7" id="KW-0378">Hydrolase</keyword>
<dbReference type="PANTHER" id="PTHR42812">
    <property type="entry name" value="BETA-XYLOSIDASE"/>
    <property type="match status" value="1"/>
</dbReference>
<keyword evidence="6" id="KW-0732">Signal</keyword>
<organism evidence="7 8">
    <name type="scientific">Mucilaginibacter mali</name>
    <dbReference type="NCBI Taxonomy" id="2740462"/>
    <lineage>
        <taxon>Bacteria</taxon>
        <taxon>Pseudomonadati</taxon>
        <taxon>Bacteroidota</taxon>
        <taxon>Sphingobacteriia</taxon>
        <taxon>Sphingobacteriales</taxon>
        <taxon>Sphingobacteriaceae</taxon>
        <taxon>Mucilaginibacter</taxon>
    </lineage>
</organism>
<evidence type="ECO:0000256" key="3">
    <source>
        <dbReference type="ARBA" id="ARBA00023295"/>
    </source>
</evidence>
<dbReference type="GO" id="GO:0004553">
    <property type="term" value="F:hydrolase activity, hydrolyzing O-glycosyl compounds"/>
    <property type="evidence" value="ECO:0007669"/>
    <property type="project" value="InterPro"/>
</dbReference>
<dbReference type="KEGG" id="mmab:HQ865_01910"/>
<evidence type="ECO:0000256" key="4">
    <source>
        <dbReference type="PIRSR" id="PIRSR606710-1"/>
    </source>
</evidence>
<evidence type="ECO:0000256" key="1">
    <source>
        <dbReference type="ARBA" id="ARBA00009865"/>
    </source>
</evidence>
<name>A0A7D4UJ55_9SPHI</name>
<feature type="site" description="Important for catalytic activity, responsible for pKa modulation of the active site Glu and correct orientation of both the proton donor and substrate" evidence="5">
    <location>
        <position position="146"/>
    </location>
</feature>
<evidence type="ECO:0000256" key="5">
    <source>
        <dbReference type="PIRSR" id="PIRSR606710-2"/>
    </source>
</evidence>
<dbReference type="RefSeq" id="WP_173413264.1">
    <property type="nucleotide sequence ID" value="NZ_CP054139.1"/>
</dbReference>
<dbReference type="InterPro" id="IPR006710">
    <property type="entry name" value="Glyco_hydro_43"/>
</dbReference>
<gene>
    <name evidence="7" type="ORF">HQ865_01910</name>
</gene>
<dbReference type="Pfam" id="PF04616">
    <property type="entry name" value="Glyco_hydro_43"/>
    <property type="match status" value="1"/>
</dbReference>
<feature type="active site" description="Proton acceptor" evidence="4">
    <location>
        <position position="36"/>
    </location>
</feature>
<dbReference type="EMBL" id="CP054139">
    <property type="protein sequence ID" value="QKJ28562.1"/>
    <property type="molecule type" value="Genomic_DNA"/>
</dbReference>
<feature type="active site" description="Proton donor" evidence="4">
    <location>
        <position position="205"/>
    </location>
</feature>
<keyword evidence="8" id="KW-1185">Reference proteome</keyword>
<evidence type="ECO:0000256" key="6">
    <source>
        <dbReference type="SAM" id="SignalP"/>
    </source>
</evidence>
<keyword evidence="3" id="KW-0326">Glycosidase</keyword>
<dbReference type="InterPro" id="IPR051795">
    <property type="entry name" value="Glycosyl_Hydrlase_43"/>
</dbReference>
<accession>A0A7D4UJ55</accession>
<feature type="chain" id="PRO_5028926460" evidence="6">
    <location>
        <begin position="26"/>
        <end position="937"/>
    </location>
</feature>
<evidence type="ECO:0000313" key="7">
    <source>
        <dbReference type="EMBL" id="QKJ28562.1"/>
    </source>
</evidence>
<protein>
    <submittedName>
        <fullName evidence="7">Family 43 glycosylhydrolase</fullName>
    </submittedName>
</protein>
<dbReference type="Proteomes" id="UP000505355">
    <property type="component" value="Chromosome"/>
</dbReference>
<dbReference type="Gene3D" id="2.60.120.560">
    <property type="entry name" value="Exo-inulinase, domain 1"/>
    <property type="match status" value="1"/>
</dbReference>
<dbReference type="GO" id="GO:0005975">
    <property type="term" value="P:carbohydrate metabolic process"/>
    <property type="evidence" value="ECO:0007669"/>
    <property type="project" value="InterPro"/>
</dbReference>
<sequence>MTFLNTIRLTALINILLFTANALFAQNNPVIDNVPDVGVINFNGKYYLAGVNTNGGFYISDDLVHWKGPEHVFTMANDWTKGKPFGDNQIHAADIRYINGRFHFYWSVNYWGGQNTTVQIGHAVADNIMGPYIEPDKKNWFDERIDPHLLVDSDSSLYFYTVKFTDGNTIWGQQMRDPWTHRGSPKLLFNSLPLTWERMDNSVTEGPEVIKYRSRYYLMYNANHTGNTYGNYALGVAEADEPLGFNSANKYPHPVVQQNLTDDPSKQRRVFSSSLDGFTNWKYTFNQPGESWNTPAFTDTEWKKGDKGFGNQVLKGSTRINPQTMWRTNDIWVRKHFKIPWALSGQLQLMVNHTGPTEVFMDGQLIYNGVAANYTTVNLLPQLVNELKTGEHVLVIHGEKAERGANIDVDLIENLASPGDDILYNPGQPNLLKGPNGFEWWLVYFAIKNGGKKGQFINRVLFNDHELTVDGPTSNKTTGYHPDPALPIFGDSFEDENIKDRWSLQSGKWRVRNGELMQEGNTGKSLALIKSRASSNYLFKIGVNPTTLKTANAGIIAYYTDALNFLEIGIDQAKGAWYSRLVRDGKEIIVINKLSPVFNFNVYHSLSVYKNGNTVEFQIDDQPAPGKHQIITLFDEPGLPGIFTQATTATFDGAIYTPGWDEYNAGITGWGNAVNRKQATGEWGVTEKGITINKTQGESTVYKGDLLNSYEFATQIYSNGAGTAGIFPVYTDENNYVKAAIDFQHNSLIVSGKLNGAAIPGKTILLKRKMVRYPDQRYSDHSNKVYTLKANTSISNIEIVKFPVDNKQLLTINLFDSLKVEYHHHDEWRPLNFEKIPTGIQAVDQIKFPLITADALRIRSSGFNTRMPAVYKIYTDEDGTSDYNLRAVKLKDKLLLFLDNGLIADIDGTWPPSQVGLFGTDAGACFNGLMLFEKRDN</sequence>
<evidence type="ECO:0000313" key="8">
    <source>
        <dbReference type="Proteomes" id="UP000505355"/>
    </source>
</evidence>